<evidence type="ECO:0000256" key="4">
    <source>
        <dbReference type="ARBA" id="ARBA00022617"/>
    </source>
</evidence>
<reference evidence="12" key="1">
    <citation type="submission" date="2019-10" db="EMBL/GenBank/DDBJ databases">
        <authorList>
            <consortium name="DOE Joint Genome Institute"/>
            <person name="Kuo A."/>
            <person name="Miyauchi S."/>
            <person name="Kiss E."/>
            <person name="Drula E."/>
            <person name="Kohler A."/>
            <person name="Sanchez-Garcia M."/>
            <person name="Andreopoulos B."/>
            <person name="Barry K.W."/>
            <person name="Bonito G."/>
            <person name="Buee M."/>
            <person name="Carver A."/>
            <person name="Chen C."/>
            <person name="Cichocki N."/>
            <person name="Clum A."/>
            <person name="Culley D."/>
            <person name="Crous P.W."/>
            <person name="Fauchery L."/>
            <person name="Girlanda M."/>
            <person name="Hayes R."/>
            <person name="Keri Z."/>
            <person name="LaButti K."/>
            <person name="Lipzen A."/>
            <person name="Lombard V."/>
            <person name="Magnuson J."/>
            <person name="Maillard F."/>
            <person name="Morin E."/>
            <person name="Murat C."/>
            <person name="Nolan M."/>
            <person name="Ohm R."/>
            <person name="Pangilinan J."/>
            <person name="Pereira M."/>
            <person name="Perotto S."/>
            <person name="Peter M."/>
            <person name="Riley R."/>
            <person name="Sitrit Y."/>
            <person name="Stielow B."/>
            <person name="Szollosi G."/>
            <person name="Zifcakova L."/>
            <person name="Stursova M."/>
            <person name="Spatafora J.W."/>
            <person name="Tedersoo L."/>
            <person name="Vaario L.-M."/>
            <person name="Yamada A."/>
            <person name="Yan M."/>
            <person name="Wang P."/>
            <person name="Xu J."/>
            <person name="Bruns T."/>
            <person name="Baldrian P."/>
            <person name="Vilgalys R."/>
            <person name="Henrissat B."/>
            <person name="Grigoriev I.V."/>
            <person name="Hibbett D."/>
            <person name="Nagy L.G."/>
            <person name="Martin F.M."/>
        </authorList>
    </citation>
    <scope>NUCLEOTIDE SEQUENCE</scope>
    <source>
        <strain evidence="12">Prilba</strain>
    </source>
</reference>
<evidence type="ECO:0000256" key="8">
    <source>
        <dbReference type="ARBA" id="ARBA00023033"/>
    </source>
</evidence>
<dbReference type="OrthoDB" id="2789670at2759"/>
<keyword evidence="8 10" id="KW-0503">Monooxygenase</keyword>
<evidence type="ECO:0000256" key="3">
    <source>
        <dbReference type="ARBA" id="ARBA00010617"/>
    </source>
</evidence>
<dbReference type="PANTHER" id="PTHR46300:SF4">
    <property type="entry name" value="CYTOCHROME P450 98A3"/>
    <property type="match status" value="1"/>
</dbReference>
<evidence type="ECO:0000256" key="1">
    <source>
        <dbReference type="ARBA" id="ARBA00001971"/>
    </source>
</evidence>
<keyword evidence="6 10" id="KW-0560">Oxidoreductase</keyword>
<name>A0A9P5TC21_9AGAM</name>
<evidence type="ECO:0000313" key="12">
    <source>
        <dbReference type="EMBL" id="KAF8483950.1"/>
    </source>
</evidence>
<keyword evidence="11" id="KW-1133">Transmembrane helix</keyword>
<dbReference type="EMBL" id="WHVB01000004">
    <property type="protein sequence ID" value="KAF8483950.1"/>
    <property type="molecule type" value="Genomic_DNA"/>
</dbReference>
<feature type="binding site" description="axial binding residue" evidence="9">
    <location>
        <position position="488"/>
    </location>
    <ligand>
        <name>heme</name>
        <dbReference type="ChEBI" id="CHEBI:30413"/>
    </ligand>
    <ligandPart>
        <name>Fe</name>
        <dbReference type="ChEBI" id="CHEBI:18248"/>
    </ligandPart>
</feature>
<keyword evidence="11" id="KW-0472">Membrane</keyword>
<dbReference type="CDD" id="cd11065">
    <property type="entry name" value="CYP64-like"/>
    <property type="match status" value="1"/>
</dbReference>
<feature type="transmembrane region" description="Helical" evidence="11">
    <location>
        <begin position="60"/>
        <end position="81"/>
    </location>
</feature>
<dbReference type="GO" id="GO:0020037">
    <property type="term" value="F:heme binding"/>
    <property type="evidence" value="ECO:0007669"/>
    <property type="project" value="InterPro"/>
</dbReference>
<protein>
    <submittedName>
        <fullName evidence="12">Cytochrome P450</fullName>
    </submittedName>
</protein>
<dbReference type="InterPro" id="IPR017972">
    <property type="entry name" value="Cyt_P450_CS"/>
</dbReference>
<evidence type="ECO:0000256" key="11">
    <source>
        <dbReference type="SAM" id="Phobius"/>
    </source>
</evidence>
<dbReference type="GO" id="GO:0004497">
    <property type="term" value="F:monooxygenase activity"/>
    <property type="evidence" value="ECO:0007669"/>
    <property type="project" value="UniProtKB-KW"/>
</dbReference>
<reference evidence="12" key="2">
    <citation type="journal article" date="2020" name="Nat. Commun.">
        <title>Large-scale genome sequencing of mycorrhizal fungi provides insights into the early evolution of symbiotic traits.</title>
        <authorList>
            <person name="Miyauchi S."/>
            <person name="Kiss E."/>
            <person name="Kuo A."/>
            <person name="Drula E."/>
            <person name="Kohler A."/>
            <person name="Sanchez-Garcia M."/>
            <person name="Morin E."/>
            <person name="Andreopoulos B."/>
            <person name="Barry K.W."/>
            <person name="Bonito G."/>
            <person name="Buee M."/>
            <person name="Carver A."/>
            <person name="Chen C."/>
            <person name="Cichocki N."/>
            <person name="Clum A."/>
            <person name="Culley D."/>
            <person name="Crous P.W."/>
            <person name="Fauchery L."/>
            <person name="Girlanda M."/>
            <person name="Hayes R.D."/>
            <person name="Keri Z."/>
            <person name="LaButti K."/>
            <person name="Lipzen A."/>
            <person name="Lombard V."/>
            <person name="Magnuson J."/>
            <person name="Maillard F."/>
            <person name="Murat C."/>
            <person name="Nolan M."/>
            <person name="Ohm R.A."/>
            <person name="Pangilinan J."/>
            <person name="Pereira M.F."/>
            <person name="Perotto S."/>
            <person name="Peter M."/>
            <person name="Pfister S."/>
            <person name="Riley R."/>
            <person name="Sitrit Y."/>
            <person name="Stielow J.B."/>
            <person name="Szollosi G."/>
            <person name="Zifcakova L."/>
            <person name="Stursova M."/>
            <person name="Spatafora J.W."/>
            <person name="Tedersoo L."/>
            <person name="Vaario L.M."/>
            <person name="Yamada A."/>
            <person name="Yan M."/>
            <person name="Wang P."/>
            <person name="Xu J."/>
            <person name="Bruns T."/>
            <person name="Baldrian P."/>
            <person name="Vilgalys R."/>
            <person name="Dunand C."/>
            <person name="Henrissat B."/>
            <person name="Grigoriev I.V."/>
            <person name="Hibbett D."/>
            <person name="Nagy L.G."/>
            <person name="Martin F.M."/>
        </authorList>
    </citation>
    <scope>NUCLEOTIDE SEQUENCE</scope>
    <source>
        <strain evidence="12">Prilba</strain>
    </source>
</reference>
<evidence type="ECO:0000256" key="9">
    <source>
        <dbReference type="PIRSR" id="PIRSR602401-1"/>
    </source>
</evidence>
<comment type="cofactor">
    <cofactor evidence="1 9">
        <name>heme</name>
        <dbReference type="ChEBI" id="CHEBI:30413"/>
    </cofactor>
</comment>
<evidence type="ECO:0000256" key="6">
    <source>
        <dbReference type="ARBA" id="ARBA00023002"/>
    </source>
</evidence>
<dbReference type="InterPro" id="IPR050364">
    <property type="entry name" value="Cytochrome_P450_fung"/>
</dbReference>
<dbReference type="PANTHER" id="PTHR46300">
    <property type="entry name" value="P450, PUTATIVE (EUROFUNG)-RELATED-RELATED"/>
    <property type="match status" value="1"/>
</dbReference>
<dbReference type="GO" id="GO:0016705">
    <property type="term" value="F:oxidoreductase activity, acting on paired donors, with incorporation or reduction of molecular oxygen"/>
    <property type="evidence" value="ECO:0007669"/>
    <property type="project" value="InterPro"/>
</dbReference>
<dbReference type="PROSITE" id="PS00086">
    <property type="entry name" value="CYTOCHROME_P450"/>
    <property type="match status" value="1"/>
</dbReference>
<keyword evidence="7 9" id="KW-0408">Iron</keyword>
<evidence type="ECO:0000256" key="7">
    <source>
        <dbReference type="ARBA" id="ARBA00023004"/>
    </source>
</evidence>
<evidence type="ECO:0000256" key="5">
    <source>
        <dbReference type="ARBA" id="ARBA00022723"/>
    </source>
</evidence>
<dbReference type="InterPro" id="IPR002401">
    <property type="entry name" value="Cyt_P450_E_grp-I"/>
</dbReference>
<keyword evidence="13" id="KW-1185">Reference proteome</keyword>
<evidence type="ECO:0000256" key="10">
    <source>
        <dbReference type="RuleBase" id="RU000461"/>
    </source>
</evidence>
<dbReference type="Proteomes" id="UP000759537">
    <property type="component" value="Unassembled WGS sequence"/>
</dbReference>
<sequence>MTYGFPPDTSALRKFTDWFPGVYNASSYAPAVPLDGGTAVREGVAVYSLPLVTLSLPLQGILFCLLVAFIVSYAMSSWRWLPPQPRRLPIIGNLFQLTDKRWLCSRDCKERFGEVMYLDVLGKPTIIFNSLKSASEVLEHRASNSSGRPRLIVTNEILLGGIGIALMDHGELWRRMRRAAHEALTKAAVQRYYPIQTKEATILVSALLANPENREQHFQRTAASAIMSITYDYPTLTSGKEKAVQDIDRILNWASRATVGTSLVEFFPWMIHIPQRFAKWKREALKQAAKRSEIYLRLFNRVKIDLVSVGVRPSFSASLIEHQDRHRLSEREMAYLAGQLYGAGFETTSTSLMWWTLAMVAFPEVQRRAHAELDAVVGRARLPTYADAPRLPYVWAIIREVLRWRPTLRLGLAHRAAEDDWYDGMFIPKGATCMANIWHCNHDRAVFGDDADEFKPERHLGDHGELLPGPKETNQEGHVSFGFGRRACVGRHLANESLFIRTARILWAATLKCGRDENGKEQPPDTNAFVEIGVFTRPQPFDCIITPRFPGVQSILVEERESFED</sequence>
<dbReference type="InterPro" id="IPR036396">
    <property type="entry name" value="Cyt_P450_sf"/>
</dbReference>
<dbReference type="Pfam" id="PF00067">
    <property type="entry name" value="p450"/>
    <property type="match status" value="1"/>
</dbReference>
<dbReference type="GO" id="GO:0005506">
    <property type="term" value="F:iron ion binding"/>
    <property type="evidence" value="ECO:0007669"/>
    <property type="project" value="InterPro"/>
</dbReference>
<comment type="similarity">
    <text evidence="3 10">Belongs to the cytochrome P450 family.</text>
</comment>
<gene>
    <name evidence="12" type="ORF">DFH94DRAFT_820447</name>
</gene>
<dbReference type="PRINTS" id="PR00463">
    <property type="entry name" value="EP450I"/>
</dbReference>
<dbReference type="SUPFAM" id="SSF48264">
    <property type="entry name" value="Cytochrome P450"/>
    <property type="match status" value="1"/>
</dbReference>
<keyword evidence="4 9" id="KW-0349">Heme</keyword>
<evidence type="ECO:0000313" key="13">
    <source>
        <dbReference type="Proteomes" id="UP000759537"/>
    </source>
</evidence>
<keyword evidence="5 9" id="KW-0479">Metal-binding</keyword>
<keyword evidence="11" id="KW-0812">Transmembrane</keyword>
<comment type="pathway">
    <text evidence="2">Secondary metabolite biosynthesis.</text>
</comment>
<proteinExistence type="inferred from homology"/>
<evidence type="ECO:0000256" key="2">
    <source>
        <dbReference type="ARBA" id="ARBA00005179"/>
    </source>
</evidence>
<organism evidence="12 13">
    <name type="scientific">Russula ochroleuca</name>
    <dbReference type="NCBI Taxonomy" id="152965"/>
    <lineage>
        <taxon>Eukaryota</taxon>
        <taxon>Fungi</taxon>
        <taxon>Dikarya</taxon>
        <taxon>Basidiomycota</taxon>
        <taxon>Agaricomycotina</taxon>
        <taxon>Agaricomycetes</taxon>
        <taxon>Russulales</taxon>
        <taxon>Russulaceae</taxon>
        <taxon>Russula</taxon>
    </lineage>
</organism>
<comment type="caution">
    <text evidence="12">The sequence shown here is derived from an EMBL/GenBank/DDBJ whole genome shotgun (WGS) entry which is preliminary data.</text>
</comment>
<dbReference type="InterPro" id="IPR001128">
    <property type="entry name" value="Cyt_P450"/>
</dbReference>
<dbReference type="AlphaFoldDB" id="A0A9P5TC21"/>
<dbReference type="PRINTS" id="PR00385">
    <property type="entry name" value="P450"/>
</dbReference>
<dbReference type="Gene3D" id="1.10.630.10">
    <property type="entry name" value="Cytochrome P450"/>
    <property type="match status" value="1"/>
</dbReference>
<accession>A0A9P5TC21</accession>